<name>A0A2P2MCJ9_RHIMU</name>
<accession>A0A2P2MCJ9</accession>
<reference evidence="1" key="1">
    <citation type="submission" date="2018-02" db="EMBL/GenBank/DDBJ databases">
        <title>Rhizophora mucronata_Transcriptome.</title>
        <authorList>
            <person name="Meera S.P."/>
            <person name="Sreeshan A."/>
            <person name="Augustine A."/>
        </authorList>
    </citation>
    <scope>NUCLEOTIDE SEQUENCE</scope>
    <source>
        <tissue evidence="1">Leaf</tissue>
    </source>
</reference>
<dbReference type="EMBL" id="GGEC01047400">
    <property type="protein sequence ID" value="MBX27884.1"/>
    <property type="molecule type" value="Transcribed_RNA"/>
</dbReference>
<sequence length="18" mass="2191">MCRRPALQQQQKLLLNFC</sequence>
<organism evidence="1">
    <name type="scientific">Rhizophora mucronata</name>
    <name type="common">Asiatic mangrove</name>
    <dbReference type="NCBI Taxonomy" id="61149"/>
    <lineage>
        <taxon>Eukaryota</taxon>
        <taxon>Viridiplantae</taxon>
        <taxon>Streptophyta</taxon>
        <taxon>Embryophyta</taxon>
        <taxon>Tracheophyta</taxon>
        <taxon>Spermatophyta</taxon>
        <taxon>Magnoliopsida</taxon>
        <taxon>eudicotyledons</taxon>
        <taxon>Gunneridae</taxon>
        <taxon>Pentapetalae</taxon>
        <taxon>rosids</taxon>
        <taxon>fabids</taxon>
        <taxon>Malpighiales</taxon>
        <taxon>Rhizophoraceae</taxon>
        <taxon>Rhizophora</taxon>
    </lineage>
</organism>
<dbReference type="AlphaFoldDB" id="A0A2P2MCJ9"/>
<proteinExistence type="predicted"/>
<evidence type="ECO:0000313" key="1">
    <source>
        <dbReference type="EMBL" id="MBX27884.1"/>
    </source>
</evidence>
<protein>
    <submittedName>
        <fullName evidence="1">Uncharacterized protein</fullName>
    </submittedName>
</protein>